<dbReference type="InterPro" id="IPR028159">
    <property type="entry name" value="RPA_interact_C_dom"/>
</dbReference>
<dbReference type="EMBL" id="SPLM01000040">
    <property type="protein sequence ID" value="TMW64368.1"/>
    <property type="molecule type" value="Genomic_DNA"/>
</dbReference>
<accession>A0A8K1CK08</accession>
<evidence type="ECO:0000259" key="9">
    <source>
        <dbReference type="Pfam" id="PF14768"/>
    </source>
</evidence>
<dbReference type="PANTHER" id="PTHR31742">
    <property type="entry name" value="RPA-INTERACTING PROTEIN RPAIN"/>
    <property type="match status" value="1"/>
</dbReference>
<dbReference type="AlphaFoldDB" id="A0A8K1CK08"/>
<evidence type="ECO:0000313" key="11">
    <source>
        <dbReference type="Proteomes" id="UP000794436"/>
    </source>
</evidence>
<evidence type="ECO:0000256" key="3">
    <source>
        <dbReference type="ARBA" id="ARBA00022771"/>
    </source>
</evidence>
<evidence type="ECO:0000259" key="8">
    <source>
        <dbReference type="Pfam" id="PF14766"/>
    </source>
</evidence>
<reference evidence="10" key="1">
    <citation type="submission" date="2019-03" db="EMBL/GenBank/DDBJ databases">
        <title>Long read genome sequence of the mycoparasitic Pythium oligandrum ATCC 38472 isolated from sugarbeet rhizosphere.</title>
        <authorList>
            <person name="Gaulin E."/>
        </authorList>
    </citation>
    <scope>NUCLEOTIDE SEQUENCE</scope>
    <source>
        <strain evidence="10">ATCC 38472_TT</strain>
    </source>
</reference>
<feature type="domain" description="RPA-interacting protein N-terminal" evidence="8">
    <location>
        <begin position="23"/>
        <end position="52"/>
    </location>
</feature>
<dbReference type="GO" id="GO:0008270">
    <property type="term" value="F:zinc ion binding"/>
    <property type="evidence" value="ECO:0007669"/>
    <property type="project" value="UniProtKB-KW"/>
</dbReference>
<dbReference type="PANTHER" id="PTHR31742:SF1">
    <property type="entry name" value="RPA-INTERACTING PROTEIN"/>
    <property type="match status" value="1"/>
</dbReference>
<dbReference type="Pfam" id="PF14768">
    <property type="entry name" value="RPA_interact_C"/>
    <property type="match status" value="1"/>
</dbReference>
<keyword evidence="6" id="KW-0175">Coiled coil</keyword>
<proteinExistence type="predicted"/>
<dbReference type="Pfam" id="PF14766">
    <property type="entry name" value="RPA_interact_N"/>
    <property type="match status" value="1"/>
</dbReference>
<keyword evidence="5" id="KW-0539">Nucleus</keyword>
<feature type="domain" description="RPA-interacting protein C-terminal" evidence="9">
    <location>
        <begin position="199"/>
        <end position="281"/>
    </location>
</feature>
<dbReference type="OrthoDB" id="165727at2759"/>
<dbReference type="Proteomes" id="UP000794436">
    <property type="component" value="Unassembled WGS sequence"/>
</dbReference>
<dbReference type="InterPro" id="IPR028156">
    <property type="entry name" value="RIP"/>
</dbReference>
<keyword evidence="4" id="KW-0862">Zinc</keyword>
<keyword evidence="11" id="KW-1185">Reference proteome</keyword>
<evidence type="ECO:0000313" key="10">
    <source>
        <dbReference type="EMBL" id="TMW64368.1"/>
    </source>
</evidence>
<evidence type="ECO:0000256" key="2">
    <source>
        <dbReference type="ARBA" id="ARBA00022723"/>
    </source>
</evidence>
<evidence type="ECO:0000256" key="6">
    <source>
        <dbReference type="SAM" id="Coils"/>
    </source>
</evidence>
<name>A0A8K1CK08_PYTOL</name>
<feature type="region of interest" description="Disordered" evidence="7">
    <location>
        <begin position="65"/>
        <end position="89"/>
    </location>
</feature>
<dbReference type="GO" id="GO:0005634">
    <property type="term" value="C:nucleus"/>
    <property type="evidence" value="ECO:0007669"/>
    <property type="project" value="UniProtKB-SubCell"/>
</dbReference>
<keyword evidence="3" id="KW-0863">Zinc-finger</keyword>
<feature type="coiled-coil region" evidence="6">
    <location>
        <begin position="127"/>
        <end position="158"/>
    </location>
</feature>
<protein>
    <recommendedName>
        <fullName evidence="12">RPA-interacting protein C-terminal domain-containing protein</fullName>
    </recommendedName>
</protein>
<sequence length="286" mass="32653">MEMEKKPRTAVTKSAAFHACLSPPLWKDQLRARCMERVKQNRQQLLAKLRSPDANVVDEMKRLVYREERRQDKHSKRSSSSSTRRARHPVFDLQRETQDAEEDDVLVTIEELMMTGELSEQDYLDIVTSLEDELRQENDEEDREDERLAQEMMEFEEASLAAMLSGMDLDGVPDFGETQNAMDETASSEALAGNGIHVLCPVCKADSLRETSAHSISCSCGFDFCVKNVYHGALLDFQDMITCAFMDHREHCSVDPSFEAIPDFFGEAESDSLLMYCRACRHEVLF</sequence>
<evidence type="ECO:0000256" key="5">
    <source>
        <dbReference type="ARBA" id="ARBA00023242"/>
    </source>
</evidence>
<evidence type="ECO:0008006" key="12">
    <source>
        <dbReference type="Google" id="ProtNLM"/>
    </source>
</evidence>
<dbReference type="GO" id="GO:0006606">
    <property type="term" value="P:protein import into nucleus"/>
    <property type="evidence" value="ECO:0007669"/>
    <property type="project" value="TreeGrafter"/>
</dbReference>
<dbReference type="InterPro" id="IPR028158">
    <property type="entry name" value="RPA_interact_N_dom"/>
</dbReference>
<evidence type="ECO:0000256" key="7">
    <source>
        <dbReference type="SAM" id="MobiDB-lite"/>
    </source>
</evidence>
<keyword evidence="2" id="KW-0479">Metal-binding</keyword>
<comment type="caution">
    <text evidence="10">The sequence shown here is derived from an EMBL/GenBank/DDBJ whole genome shotgun (WGS) entry which is preliminary data.</text>
</comment>
<evidence type="ECO:0000256" key="4">
    <source>
        <dbReference type="ARBA" id="ARBA00022833"/>
    </source>
</evidence>
<comment type="subcellular location">
    <subcellularLocation>
        <location evidence="1">Nucleus</location>
    </subcellularLocation>
</comment>
<evidence type="ECO:0000256" key="1">
    <source>
        <dbReference type="ARBA" id="ARBA00004123"/>
    </source>
</evidence>
<organism evidence="10 11">
    <name type="scientific">Pythium oligandrum</name>
    <name type="common">Mycoparasitic fungus</name>
    <dbReference type="NCBI Taxonomy" id="41045"/>
    <lineage>
        <taxon>Eukaryota</taxon>
        <taxon>Sar</taxon>
        <taxon>Stramenopiles</taxon>
        <taxon>Oomycota</taxon>
        <taxon>Peronosporomycetes</taxon>
        <taxon>Pythiales</taxon>
        <taxon>Pythiaceae</taxon>
        <taxon>Pythium</taxon>
    </lineage>
</organism>
<gene>
    <name evidence="10" type="ORF">Poli38472_012990</name>
</gene>